<gene>
    <name evidence="1" type="ORF">PQG45_06720</name>
</gene>
<reference evidence="1 2" key="1">
    <citation type="submission" date="2023-09" db="EMBL/GenBank/DDBJ databases">
        <title>Aquirufa genomes.</title>
        <authorList>
            <person name="Pitt A."/>
        </authorList>
    </citation>
    <scope>NUCLEOTIDE SEQUENCE [LARGE SCALE GENOMIC DNA]</scope>
    <source>
        <strain evidence="1 2">LEOWEIH-7C</strain>
    </source>
</reference>
<evidence type="ECO:0000313" key="1">
    <source>
        <dbReference type="EMBL" id="MDU0808721.1"/>
    </source>
</evidence>
<keyword evidence="2" id="KW-1185">Reference proteome</keyword>
<dbReference type="Pfam" id="PF13618">
    <property type="entry name" value="Gluconate_2-dh3"/>
    <property type="match status" value="1"/>
</dbReference>
<name>A0ABU3TS59_9BACT</name>
<proteinExistence type="predicted"/>
<dbReference type="GO" id="GO:0016491">
    <property type="term" value="F:oxidoreductase activity"/>
    <property type="evidence" value="ECO:0007669"/>
    <property type="project" value="UniProtKB-KW"/>
</dbReference>
<keyword evidence="1" id="KW-0560">Oxidoreductase</keyword>
<dbReference type="EC" id="1.-.-.-" evidence="1"/>
<dbReference type="InterPro" id="IPR027056">
    <property type="entry name" value="Gluconate_2DH_su3"/>
</dbReference>
<dbReference type="EMBL" id="JAVNWW010000002">
    <property type="protein sequence ID" value="MDU0808721.1"/>
    <property type="molecule type" value="Genomic_DNA"/>
</dbReference>
<evidence type="ECO:0000313" key="2">
    <source>
        <dbReference type="Proteomes" id="UP001249959"/>
    </source>
</evidence>
<comment type="caution">
    <text evidence="1">The sequence shown here is derived from an EMBL/GenBank/DDBJ whole genome shotgun (WGS) entry which is preliminary data.</text>
</comment>
<protein>
    <submittedName>
        <fullName evidence="1">Gluconate 2-dehydrogenase subunit 3 family protein</fullName>
        <ecNumber evidence="1">1.-.-.-</ecNumber>
    </submittedName>
</protein>
<accession>A0ABU3TS59</accession>
<dbReference type="RefSeq" id="WP_315574772.1">
    <property type="nucleotide sequence ID" value="NZ_JARDXH010000001.1"/>
</dbReference>
<sequence length="201" mass="21953">MLNRRDAVSRIAMLVGGVFSAPTLFAMEAKKAGIVAEAGTFTLTESQRKIVAAVAEHIIPKTSTAGAIEAGVPPFIEMMLNDCYKKPEHVSFKKGVDNLAKAKFLDQSHDGQVAMLTLLEADTKELMKSYSASKVKVGDNVDKDVLEGAGGVPFWRVMKELTLLGYYTSEKGIEGSFEYHPVPGKFEVISNMKPDQKSFVY</sequence>
<dbReference type="Proteomes" id="UP001249959">
    <property type="component" value="Unassembled WGS sequence"/>
</dbReference>
<organism evidence="1 2">
    <name type="scientific">Aquirufa regiilacus</name>
    <dbReference type="NCBI Taxonomy" id="3024868"/>
    <lineage>
        <taxon>Bacteria</taxon>
        <taxon>Pseudomonadati</taxon>
        <taxon>Bacteroidota</taxon>
        <taxon>Cytophagia</taxon>
        <taxon>Cytophagales</taxon>
        <taxon>Flectobacillaceae</taxon>
        <taxon>Aquirufa</taxon>
    </lineage>
</organism>